<protein>
    <submittedName>
        <fullName evidence="1">Uncharacterized protein</fullName>
    </submittedName>
</protein>
<evidence type="ECO:0000313" key="2">
    <source>
        <dbReference type="Proteomes" id="UP000003936"/>
    </source>
</evidence>
<dbReference type="STRING" id="1199245.A359_09420"/>
<accession>J3Z4S5</accession>
<dbReference type="EMBL" id="CP003546">
    <property type="protein sequence ID" value="AFP85304.1"/>
    <property type="molecule type" value="Genomic_DNA"/>
</dbReference>
<reference evidence="1 2" key="1">
    <citation type="journal article" date="2012" name="Mol. Biol. Evol.">
        <title>Genome reduction and co-evolution between the primary and secondary bacterial symbionts of psyllids.</title>
        <authorList>
            <person name="Sloan D.B."/>
            <person name="Moran N.A."/>
        </authorList>
    </citation>
    <scope>NUCLEOTIDE SEQUENCE [LARGE SCALE GENOMIC DNA]</scope>
    <source>
        <strain evidence="1">Ceuc_S</strain>
    </source>
</reference>
<dbReference type="HOGENOM" id="CLU_2496138_0_0_6"/>
<organism evidence="1 2">
    <name type="scientific">secondary endosymbiont of Ctenarytaina eucalypti</name>
    <dbReference type="NCBI Taxonomy" id="1199245"/>
    <lineage>
        <taxon>Bacteria</taxon>
        <taxon>Pseudomonadati</taxon>
        <taxon>Pseudomonadota</taxon>
        <taxon>Gammaproteobacteria</taxon>
        <taxon>Enterobacterales</taxon>
        <taxon>Enterobacteriaceae</taxon>
        <taxon>aphid secondary symbionts</taxon>
    </lineage>
</organism>
<proteinExistence type="predicted"/>
<sequence>MYITLLVKTFFKKQSQCMSKITGRDIKSDDYYSALNADLFDEHQNVIVYTTHPVDLGYLDSKTVVNDLRAGFYYTFKICCSGKTVV</sequence>
<dbReference type="Proteomes" id="UP000003936">
    <property type="component" value="Chromosome"/>
</dbReference>
<name>J3Z4S5_9ENTR</name>
<gene>
    <name evidence="1" type="ORF">A359_09420</name>
</gene>
<dbReference type="AlphaFoldDB" id="J3Z4S5"/>
<evidence type="ECO:0000313" key="1">
    <source>
        <dbReference type="EMBL" id="AFP85304.1"/>
    </source>
</evidence>
<keyword evidence="2" id="KW-1185">Reference proteome</keyword>
<dbReference type="KEGG" id="sect:A359_09420"/>